<dbReference type="EMBL" id="CP079105">
    <property type="protein sequence ID" value="QXQ12795.1"/>
    <property type="molecule type" value="Genomic_DNA"/>
</dbReference>
<evidence type="ECO:0000313" key="6">
    <source>
        <dbReference type="EMBL" id="QXQ12795.1"/>
    </source>
</evidence>
<comment type="subcellular location">
    <subcellularLocation>
        <location evidence="1">Cytoplasm</location>
    </subcellularLocation>
</comment>
<dbReference type="Pfam" id="PF14011">
    <property type="entry name" value="ESX-1_EspG"/>
    <property type="match status" value="1"/>
</dbReference>
<name>A0ABX8S8G6_9ACTN</name>
<accession>A0ABX8S8G6</accession>
<evidence type="ECO:0000256" key="5">
    <source>
        <dbReference type="SAM" id="MobiDB-lite"/>
    </source>
</evidence>
<evidence type="ECO:0000256" key="2">
    <source>
        <dbReference type="ARBA" id="ARBA00006411"/>
    </source>
</evidence>
<keyword evidence="3" id="KW-0963">Cytoplasm</keyword>
<evidence type="ECO:0000256" key="4">
    <source>
        <dbReference type="ARBA" id="ARBA00023186"/>
    </source>
</evidence>
<feature type="region of interest" description="Disordered" evidence="5">
    <location>
        <begin position="145"/>
        <end position="170"/>
    </location>
</feature>
<reference evidence="6" key="1">
    <citation type="submission" date="2021-07" db="EMBL/GenBank/DDBJ databases">
        <title>Candidatus Kaistella beijingensis sp. nov. isolated from a municipal wastewater treatment plant is involved in sludge foaming.</title>
        <authorList>
            <person name="Song Y."/>
            <person name="Liu S.-J."/>
        </authorList>
    </citation>
    <scope>NUCLEOTIDE SEQUENCE</scope>
    <source>
        <strain evidence="6">DSM 43998</strain>
    </source>
</reference>
<evidence type="ECO:0000256" key="1">
    <source>
        <dbReference type="ARBA" id="ARBA00004496"/>
    </source>
</evidence>
<dbReference type="Proteomes" id="UP000887023">
    <property type="component" value="Chromosome"/>
</dbReference>
<comment type="similarity">
    <text evidence="2">Belongs to the EspG family.</text>
</comment>
<dbReference type="InterPro" id="IPR025734">
    <property type="entry name" value="EspG"/>
</dbReference>
<keyword evidence="4" id="KW-0143">Chaperone</keyword>
<sequence length="250" mass="27015">MTAWTFHPLTYQVGWRSFGADPPYPFQYRSTTSEMARYTRQCISASEQFEDQLDEALYQAFVVMMNPDVRIHVCGLVGPGDADKVRLYAAMRGADAVLAQQNPGAGRTSGGSVRVTRVQRVGCGDAVARALPNVRAGTQKRIDVDHDELPAGDGPEPRATSWLRPADAGPTPVADATRLLARPRTGIGRIEVYPGASLGARDTGDGRDVRWLDVLDDGRYLLVDRARSISISPGGPAALRDVVQELIAPG</sequence>
<evidence type="ECO:0000313" key="7">
    <source>
        <dbReference type="Proteomes" id="UP000887023"/>
    </source>
</evidence>
<organism evidence="6 7">
    <name type="scientific">Skermania pinensis</name>
    <dbReference type="NCBI Taxonomy" id="39122"/>
    <lineage>
        <taxon>Bacteria</taxon>
        <taxon>Bacillati</taxon>
        <taxon>Actinomycetota</taxon>
        <taxon>Actinomycetes</taxon>
        <taxon>Mycobacteriales</taxon>
        <taxon>Gordoniaceae</taxon>
        <taxon>Skermania</taxon>
    </lineage>
</organism>
<keyword evidence="7" id="KW-1185">Reference proteome</keyword>
<proteinExistence type="inferred from homology"/>
<dbReference type="RefSeq" id="WP_066467491.1">
    <property type="nucleotide sequence ID" value="NZ_CBCRUZ010000002.1"/>
</dbReference>
<protein>
    <submittedName>
        <fullName evidence="6">ESX secretion-associated protein EspG</fullName>
    </submittedName>
</protein>
<evidence type="ECO:0000256" key="3">
    <source>
        <dbReference type="ARBA" id="ARBA00022490"/>
    </source>
</evidence>
<gene>
    <name evidence="6" type="ORF">KV203_12740</name>
</gene>